<keyword evidence="2" id="KW-1185">Reference proteome</keyword>
<name>A0A3M7SH99_BRAPC</name>
<protein>
    <submittedName>
        <fullName evidence="1">Uncharacterized protein</fullName>
    </submittedName>
</protein>
<proteinExistence type="predicted"/>
<evidence type="ECO:0000313" key="1">
    <source>
        <dbReference type="EMBL" id="RNA35099.1"/>
    </source>
</evidence>
<dbReference type="AlphaFoldDB" id="A0A3M7SH99"/>
<dbReference type="EMBL" id="REGN01001373">
    <property type="protein sequence ID" value="RNA35099.1"/>
    <property type="molecule type" value="Genomic_DNA"/>
</dbReference>
<accession>A0A3M7SH99</accession>
<reference evidence="1 2" key="1">
    <citation type="journal article" date="2018" name="Sci. Rep.">
        <title>Genomic signatures of local adaptation to the degree of environmental predictability in rotifers.</title>
        <authorList>
            <person name="Franch-Gras L."/>
            <person name="Hahn C."/>
            <person name="Garcia-Roger E.M."/>
            <person name="Carmona M.J."/>
            <person name="Serra M."/>
            <person name="Gomez A."/>
        </authorList>
    </citation>
    <scope>NUCLEOTIDE SEQUENCE [LARGE SCALE GENOMIC DNA]</scope>
    <source>
        <strain evidence="1">HYR1</strain>
    </source>
</reference>
<sequence length="161" mass="18742">MGEHGELLEALVQIELKIQVASALNLRILSTLSMTDMWQFHFEFNICLSELKVIKYRSFQGDPKVTMPDLESLMNMFNMKQERIPPCLQPHLILNGLEEIPFETMIAEEFRYQSNPRFPAYRPSKSNFWHRSELFKSPKKSPGLSNANRFAICHHFLAIIA</sequence>
<gene>
    <name evidence="1" type="ORF">BpHYR1_034689</name>
</gene>
<organism evidence="1 2">
    <name type="scientific">Brachionus plicatilis</name>
    <name type="common">Marine rotifer</name>
    <name type="synonym">Brachionus muelleri</name>
    <dbReference type="NCBI Taxonomy" id="10195"/>
    <lineage>
        <taxon>Eukaryota</taxon>
        <taxon>Metazoa</taxon>
        <taxon>Spiralia</taxon>
        <taxon>Gnathifera</taxon>
        <taxon>Rotifera</taxon>
        <taxon>Eurotatoria</taxon>
        <taxon>Monogononta</taxon>
        <taxon>Pseudotrocha</taxon>
        <taxon>Ploima</taxon>
        <taxon>Brachionidae</taxon>
        <taxon>Brachionus</taxon>
    </lineage>
</organism>
<comment type="caution">
    <text evidence="1">The sequence shown here is derived from an EMBL/GenBank/DDBJ whole genome shotgun (WGS) entry which is preliminary data.</text>
</comment>
<evidence type="ECO:0000313" key="2">
    <source>
        <dbReference type="Proteomes" id="UP000276133"/>
    </source>
</evidence>
<dbReference type="Proteomes" id="UP000276133">
    <property type="component" value="Unassembled WGS sequence"/>
</dbReference>